<keyword evidence="3" id="KW-0449">Lipoprotein</keyword>
<dbReference type="AlphaFoldDB" id="A0A9X8XF05"/>
<sequence length="101" mass="11173">MKPRKRLLCLMGLVLTCQLSLAACQSQVKTDKAAEPKKHHTHKKSKKTSAVRSKKNDKKTGVAGIDKPTDDGFLLTDESQIESKTATGIIVKHDGHSHFFF</sequence>
<dbReference type="SUPFAM" id="SSF142887">
    <property type="entry name" value="PhtA domain-like"/>
    <property type="match status" value="1"/>
</dbReference>
<dbReference type="RefSeq" id="WP_111715216.1">
    <property type="nucleotide sequence ID" value="NZ_JANCPS010000048.1"/>
</dbReference>
<reference evidence="3 4" key="1">
    <citation type="submission" date="2018-06" db="EMBL/GenBank/DDBJ databases">
        <authorList>
            <consortium name="Pathogen Informatics"/>
            <person name="Doyle S."/>
        </authorList>
    </citation>
    <scope>NUCLEOTIDE SEQUENCE [LARGE SCALE GENOMIC DNA]</scope>
    <source>
        <strain evidence="3 4">NCTC6179</strain>
    </source>
</reference>
<gene>
    <name evidence="3" type="ORF">NCTC6179_00426</name>
</gene>
<organism evidence="3 4">
    <name type="scientific">Streptococcus dysgalactiae subsp. equisimilis</name>
    <name type="common">Streptococcus equisimilis</name>
    <dbReference type="NCBI Taxonomy" id="119602"/>
    <lineage>
        <taxon>Bacteria</taxon>
        <taxon>Bacillati</taxon>
        <taxon>Bacillota</taxon>
        <taxon>Bacilli</taxon>
        <taxon>Lactobacillales</taxon>
        <taxon>Streptococcaceae</taxon>
        <taxon>Streptococcus</taxon>
    </lineage>
</organism>
<dbReference type="Proteomes" id="UP000249571">
    <property type="component" value="Chromosome 1"/>
</dbReference>
<evidence type="ECO:0000313" key="4">
    <source>
        <dbReference type="Proteomes" id="UP000249571"/>
    </source>
</evidence>
<feature type="compositionally biased region" description="Basic residues" evidence="1">
    <location>
        <begin position="37"/>
        <end position="57"/>
    </location>
</feature>
<feature type="region of interest" description="Disordered" evidence="1">
    <location>
        <begin position="28"/>
        <end position="73"/>
    </location>
</feature>
<dbReference type="Gene3D" id="3.10.50.90">
    <property type="match status" value="1"/>
</dbReference>
<evidence type="ECO:0000256" key="2">
    <source>
        <dbReference type="SAM" id="SignalP"/>
    </source>
</evidence>
<feature type="chain" id="PRO_5040796906" evidence="2">
    <location>
        <begin position="23"/>
        <end position="101"/>
    </location>
</feature>
<keyword evidence="2" id="KW-0732">Signal</keyword>
<accession>A0A9X8XF05</accession>
<feature type="signal peptide" evidence="2">
    <location>
        <begin position="1"/>
        <end position="22"/>
    </location>
</feature>
<evidence type="ECO:0000256" key="1">
    <source>
        <dbReference type="SAM" id="MobiDB-lite"/>
    </source>
</evidence>
<protein>
    <submittedName>
        <fullName evidence="3">Internalin A-like histidine triad lipoprotein</fullName>
    </submittedName>
</protein>
<dbReference type="EMBL" id="LS483361">
    <property type="protein sequence ID" value="SQF66266.1"/>
    <property type="molecule type" value="Genomic_DNA"/>
</dbReference>
<name>A0A9X8XF05_STREQ</name>
<dbReference type="PROSITE" id="PS51257">
    <property type="entry name" value="PROKAR_LIPOPROTEIN"/>
    <property type="match status" value="1"/>
</dbReference>
<dbReference type="InterPro" id="IPR037228">
    <property type="entry name" value="PhtA_dom_sf"/>
</dbReference>
<proteinExistence type="predicted"/>
<evidence type="ECO:0000313" key="3">
    <source>
        <dbReference type="EMBL" id="SQF66266.1"/>
    </source>
</evidence>